<organism evidence="1 2">
    <name type="scientific">Stakelama tenebrarum</name>
    <dbReference type="NCBI Taxonomy" id="2711215"/>
    <lineage>
        <taxon>Bacteria</taxon>
        <taxon>Pseudomonadati</taxon>
        <taxon>Pseudomonadota</taxon>
        <taxon>Alphaproteobacteria</taxon>
        <taxon>Sphingomonadales</taxon>
        <taxon>Sphingomonadaceae</taxon>
        <taxon>Stakelama</taxon>
    </lineage>
</organism>
<proteinExistence type="predicted"/>
<dbReference type="RefSeq" id="WP_165328518.1">
    <property type="nucleotide sequence ID" value="NZ_CP049109.1"/>
</dbReference>
<dbReference type="AlphaFoldDB" id="A0A6G6Y9S1"/>
<sequence length="177" mass="19960">MAATFFYLESPGAGEVLQWFRSLPARPVELQADGFIALHFESAGALVLDQNRRIDPKQSSVVTLFEPGVVRDARWTVGEVHFLSQHIRQRFPSLAHVQTRFAKWLRGNRIVWDQRSSEADGFGYFLEGGIKNLAERIYALPSGSAAYDAGRYLIGHHESEIALDRICKSLRLRGVEC</sequence>
<dbReference type="Proteomes" id="UP000501568">
    <property type="component" value="Chromosome"/>
</dbReference>
<protein>
    <submittedName>
        <fullName evidence="1">Uncharacterized protein</fullName>
    </submittedName>
</protein>
<keyword evidence="2" id="KW-1185">Reference proteome</keyword>
<accession>A0A6G6Y9S1</accession>
<dbReference type="KEGG" id="spzr:G5C33_18560"/>
<reference evidence="1 2" key="1">
    <citation type="submission" date="2020-02" db="EMBL/GenBank/DDBJ databases">
        <authorList>
            <person name="Zheng R.K."/>
            <person name="Sun C.M."/>
        </authorList>
    </citation>
    <scope>NUCLEOTIDE SEQUENCE [LARGE SCALE GENOMIC DNA]</scope>
    <source>
        <strain evidence="2">zrk23</strain>
    </source>
</reference>
<gene>
    <name evidence="1" type="ORF">G5C33_18560</name>
</gene>
<dbReference type="EMBL" id="CP049109">
    <property type="protein sequence ID" value="QIG81591.1"/>
    <property type="molecule type" value="Genomic_DNA"/>
</dbReference>
<evidence type="ECO:0000313" key="1">
    <source>
        <dbReference type="EMBL" id="QIG81591.1"/>
    </source>
</evidence>
<name>A0A6G6Y9S1_9SPHN</name>
<evidence type="ECO:0000313" key="2">
    <source>
        <dbReference type="Proteomes" id="UP000501568"/>
    </source>
</evidence>